<protein>
    <submittedName>
        <fullName evidence="1">Uncharacterized protein</fullName>
    </submittedName>
</protein>
<organism evidence="1">
    <name type="scientific">marine sediment metagenome</name>
    <dbReference type="NCBI Taxonomy" id="412755"/>
    <lineage>
        <taxon>unclassified sequences</taxon>
        <taxon>metagenomes</taxon>
        <taxon>ecological metagenomes</taxon>
    </lineage>
</organism>
<comment type="caution">
    <text evidence="1">The sequence shown here is derived from an EMBL/GenBank/DDBJ whole genome shotgun (WGS) entry which is preliminary data.</text>
</comment>
<proteinExistence type="predicted"/>
<sequence>MKEFEKWYIEERKRRSGAPMYSADYRTGWKAAMEQVLLWGSDDDTLFNKIKDEIYGE</sequence>
<accession>A0A0F9T1K1</accession>
<dbReference type="EMBL" id="LAZR01000350">
    <property type="protein sequence ID" value="KKN73124.1"/>
    <property type="molecule type" value="Genomic_DNA"/>
</dbReference>
<reference evidence="1" key="1">
    <citation type="journal article" date="2015" name="Nature">
        <title>Complex archaea that bridge the gap between prokaryotes and eukaryotes.</title>
        <authorList>
            <person name="Spang A."/>
            <person name="Saw J.H."/>
            <person name="Jorgensen S.L."/>
            <person name="Zaremba-Niedzwiedzka K."/>
            <person name="Martijn J."/>
            <person name="Lind A.E."/>
            <person name="van Eijk R."/>
            <person name="Schleper C."/>
            <person name="Guy L."/>
            <person name="Ettema T.J."/>
        </authorList>
    </citation>
    <scope>NUCLEOTIDE SEQUENCE</scope>
</reference>
<evidence type="ECO:0000313" key="1">
    <source>
        <dbReference type="EMBL" id="KKN73124.1"/>
    </source>
</evidence>
<gene>
    <name evidence="1" type="ORF">LCGC14_0404330</name>
</gene>
<dbReference type="AlphaFoldDB" id="A0A0F9T1K1"/>
<name>A0A0F9T1K1_9ZZZZ</name>